<keyword evidence="1" id="KW-0175">Coiled coil</keyword>
<dbReference type="OrthoDB" id="10554981at2759"/>
<feature type="coiled-coil region" evidence="1">
    <location>
        <begin position="110"/>
        <end position="161"/>
    </location>
</feature>
<comment type="caution">
    <text evidence="3">The sequence shown here is derived from an EMBL/GenBank/DDBJ whole genome shotgun (WGS) entry which is preliminary data.</text>
</comment>
<gene>
    <name evidence="3" type="ORF">EGW08_014746</name>
</gene>
<dbReference type="InterPro" id="IPR001073">
    <property type="entry name" value="C1q_dom"/>
</dbReference>
<dbReference type="InterPro" id="IPR008983">
    <property type="entry name" value="Tumour_necrosis_fac-like_dom"/>
</dbReference>
<accession>A0A3S1HE37</accession>
<dbReference type="Pfam" id="PF00386">
    <property type="entry name" value="C1q"/>
    <property type="match status" value="1"/>
</dbReference>
<dbReference type="AlphaFoldDB" id="A0A3S1HE37"/>
<sequence>MSAFVKLFEKDKEKNKKAIEKEFKAESSVTASPLSLLERVEKLEASNRRFERMHASLQQAYDELSASKEQERQRFQLRVENLEKIVSKFKMNTSAIPHIEQQLVTITAQVQELKSESNKTMNDMKKLQTLAIDNASLGVQLKKLKSKYKTMKEQMFSLKVEKDTASLVLAKKVANLERLRKILNGERLGARATGPGLRQSAISDDGEHLTATSIPHGKPPPVGFTAQLPEVRDITKNSHINKLFRVINNSGGCFKPYQGHFVAPSDGLYCFCVKLEQDVNQNFVACLMVKKRYEPPKEKYDIRMFCDVPHSALCTLDLCASDRVFVKILSTEGRGKLDSSFTFSGWSLGYY</sequence>
<feature type="coiled-coil region" evidence="1">
    <location>
        <begin position="40"/>
        <end position="85"/>
    </location>
</feature>
<dbReference type="EMBL" id="RQTK01000576">
    <property type="protein sequence ID" value="RUS77499.1"/>
    <property type="molecule type" value="Genomic_DNA"/>
</dbReference>
<evidence type="ECO:0000256" key="1">
    <source>
        <dbReference type="SAM" id="Coils"/>
    </source>
</evidence>
<name>A0A3S1HE37_ELYCH</name>
<dbReference type="Proteomes" id="UP000271974">
    <property type="component" value="Unassembled WGS sequence"/>
</dbReference>
<evidence type="ECO:0000313" key="3">
    <source>
        <dbReference type="EMBL" id="RUS77499.1"/>
    </source>
</evidence>
<proteinExistence type="predicted"/>
<dbReference type="Gene3D" id="2.60.120.40">
    <property type="match status" value="1"/>
</dbReference>
<evidence type="ECO:0000313" key="4">
    <source>
        <dbReference type="Proteomes" id="UP000271974"/>
    </source>
</evidence>
<feature type="domain" description="C1q" evidence="2">
    <location>
        <begin position="224"/>
        <end position="346"/>
    </location>
</feature>
<protein>
    <recommendedName>
        <fullName evidence="2">C1q domain-containing protein</fullName>
    </recommendedName>
</protein>
<organism evidence="3 4">
    <name type="scientific">Elysia chlorotica</name>
    <name type="common">Eastern emerald elysia</name>
    <name type="synonym">Sea slug</name>
    <dbReference type="NCBI Taxonomy" id="188477"/>
    <lineage>
        <taxon>Eukaryota</taxon>
        <taxon>Metazoa</taxon>
        <taxon>Spiralia</taxon>
        <taxon>Lophotrochozoa</taxon>
        <taxon>Mollusca</taxon>
        <taxon>Gastropoda</taxon>
        <taxon>Heterobranchia</taxon>
        <taxon>Euthyneura</taxon>
        <taxon>Panpulmonata</taxon>
        <taxon>Sacoglossa</taxon>
        <taxon>Placobranchoidea</taxon>
        <taxon>Plakobranchidae</taxon>
        <taxon>Elysia</taxon>
    </lineage>
</organism>
<dbReference type="SUPFAM" id="SSF49842">
    <property type="entry name" value="TNF-like"/>
    <property type="match status" value="1"/>
</dbReference>
<keyword evidence="4" id="KW-1185">Reference proteome</keyword>
<evidence type="ECO:0000259" key="2">
    <source>
        <dbReference type="Pfam" id="PF00386"/>
    </source>
</evidence>
<reference evidence="3 4" key="1">
    <citation type="submission" date="2019-01" db="EMBL/GenBank/DDBJ databases">
        <title>A draft genome assembly of the solar-powered sea slug Elysia chlorotica.</title>
        <authorList>
            <person name="Cai H."/>
            <person name="Li Q."/>
            <person name="Fang X."/>
            <person name="Li J."/>
            <person name="Curtis N.E."/>
            <person name="Altenburger A."/>
            <person name="Shibata T."/>
            <person name="Feng M."/>
            <person name="Maeda T."/>
            <person name="Schwartz J.A."/>
            <person name="Shigenobu S."/>
            <person name="Lundholm N."/>
            <person name="Nishiyama T."/>
            <person name="Yang H."/>
            <person name="Hasebe M."/>
            <person name="Li S."/>
            <person name="Pierce S.K."/>
            <person name="Wang J."/>
        </authorList>
    </citation>
    <scope>NUCLEOTIDE SEQUENCE [LARGE SCALE GENOMIC DNA]</scope>
    <source>
        <strain evidence="3">EC2010</strain>
        <tissue evidence="3">Whole organism of an adult</tissue>
    </source>
</reference>